<evidence type="ECO:0000313" key="4">
    <source>
        <dbReference type="Proteomes" id="UP000003656"/>
    </source>
</evidence>
<evidence type="ECO:0000313" key="3">
    <source>
        <dbReference type="EMBL" id="KFI57895.1"/>
    </source>
</evidence>
<dbReference type="Proteomes" id="UP000003656">
    <property type="component" value="Unassembled WGS sequence"/>
</dbReference>
<dbReference type="STRING" id="561180.BIFGAL_03463"/>
<dbReference type="AlphaFoldDB" id="D1NUE0"/>
<dbReference type="PANTHER" id="PTHR34374:SF1">
    <property type="entry name" value="LARGE RIBOSOMAL RNA SUBUNIT ACCUMULATION PROTEIN YCED HOMOLOG 1, CHLOROPLASTIC"/>
    <property type="match status" value="1"/>
</dbReference>
<reference evidence="2 4" key="1">
    <citation type="submission" date="2009-11" db="EMBL/GenBank/DDBJ databases">
        <authorList>
            <person name="Weinstock G."/>
            <person name="Sodergren E."/>
            <person name="Clifton S."/>
            <person name="Fulton L."/>
            <person name="Fulton B."/>
            <person name="Courtney L."/>
            <person name="Fronick C."/>
            <person name="Harrison M."/>
            <person name="Strong C."/>
            <person name="Farmer C."/>
            <person name="Delahaunty K."/>
            <person name="Markovic C."/>
            <person name="Hall O."/>
            <person name="Minx P."/>
            <person name="Tomlinson C."/>
            <person name="Mitreva M."/>
            <person name="Nelson J."/>
            <person name="Hou S."/>
            <person name="Wollam A."/>
            <person name="Pepin K.H."/>
            <person name="Johnson M."/>
            <person name="Bhonagiri V."/>
            <person name="Nash W.E."/>
            <person name="Warren W."/>
            <person name="Chinwalla A."/>
            <person name="Mardis E.R."/>
            <person name="Wilson R.K."/>
        </authorList>
    </citation>
    <scope>NUCLEOTIDE SEQUENCE [LARGE SCALE GENOMIC DNA]</scope>
    <source>
        <strain evidence="2 4">DSM 20093</strain>
    </source>
</reference>
<proteinExistence type="predicted"/>
<accession>D1NUE0</accession>
<dbReference type="eggNOG" id="COG1399">
    <property type="taxonomic scope" value="Bacteria"/>
</dbReference>
<comment type="caution">
    <text evidence="2">The sequence shown here is derived from an EMBL/GenBank/DDBJ whole genome shotgun (WGS) entry which is preliminary data.</text>
</comment>
<reference evidence="3 5" key="2">
    <citation type="submission" date="2014-03" db="EMBL/GenBank/DDBJ databases">
        <title>Genomics of Bifidobacteria.</title>
        <authorList>
            <person name="Ventura M."/>
            <person name="Milani C."/>
            <person name="Lugli G.A."/>
        </authorList>
    </citation>
    <scope>NUCLEOTIDE SEQUENCE [LARGE SCALE GENOMIC DNA]</scope>
    <source>
        <strain evidence="3 5">LMG 11596</strain>
    </source>
</reference>
<dbReference type="Proteomes" id="UP000029074">
    <property type="component" value="Unassembled WGS sequence"/>
</dbReference>
<evidence type="ECO:0000313" key="2">
    <source>
        <dbReference type="EMBL" id="EFA23344.1"/>
    </source>
</evidence>
<dbReference type="InterPro" id="IPR003772">
    <property type="entry name" value="YceD"/>
</dbReference>
<dbReference type="EMBL" id="JGYW01000008">
    <property type="protein sequence ID" value="KFI57895.1"/>
    <property type="molecule type" value="Genomic_DNA"/>
</dbReference>
<dbReference type="PANTHER" id="PTHR34374">
    <property type="entry name" value="LARGE RIBOSOMAL RNA SUBUNIT ACCUMULATION PROTEIN YCED HOMOLOG 1, CHLOROPLASTIC"/>
    <property type="match status" value="1"/>
</dbReference>
<evidence type="ECO:0000256" key="1">
    <source>
        <dbReference type="SAM" id="MobiDB-lite"/>
    </source>
</evidence>
<feature type="compositionally biased region" description="Basic and acidic residues" evidence="1">
    <location>
        <begin position="110"/>
        <end position="122"/>
    </location>
</feature>
<organism evidence="2 4">
    <name type="scientific">Bifidobacterium gallicum DSM 20093 = LMG 11596</name>
    <dbReference type="NCBI Taxonomy" id="561180"/>
    <lineage>
        <taxon>Bacteria</taxon>
        <taxon>Bacillati</taxon>
        <taxon>Actinomycetota</taxon>
        <taxon>Actinomycetes</taxon>
        <taxon>Bifidobacteriales</taxon>
        <taxon>Bifidobacteriaceae</taxon>
        <taxon>Bifidobacterium</taxon>
    </lineage>
</organism>
<sequence>MARVEYTDWTVPVAQVGSRPGQTMELNKEFPAPSGIGDSYVGVTQGAPVQVDGRFDSIVDGLIFMGTLTAPMHAVCARCDDTIDEDLHCQVTAFFPYESGRLAEMNGGSRDGDGRDGRDGRGSKGRKSKKEQEVEIVAGEEESEDLYPLLDNGAFADMEALIRDTFVDALPLQPLCRPDCKGLCPQCGEDLNENPEHHHEKVDTRFAGLAALKAQLKAEE</sequence>
<gene>
    <name evidence="3" type="ORF">BGLCM_1311</name>
    <name evidence="2" type="ORF">BIFGAL_03463</name>
</gene>
<name>D1NUE0_9BIFI</name>
<dbReference type="OrthoDB" id="9790372at2"/>
<feature type="region of interest" description="Disordered" evidence="1">
    <location>
        <begin position="103"/>
        <end position="135"/>
    </location>
</feature>
<evidence type="ECO:0000313" key="5">
    <source>
        <dbReference type="Proteomes" id="UP000029074"/>
    </source>
</evidence>
<dbReference type="RefSeq" id="WP_006294911.1">
    <property type="nucleotide sequence ID" value="NZ_ABXB03000002.1"/>
</dbReference>
<dbReference type="Pfam" id="PF02620">
    <property type="entry name" value="YceD"/>
    <property type="match status" value="1"/>
</dbReference>
<keyword evidence="5" id="KW-1185">Reference proteome</keyword>
<protein>
    <submittedName>
        <fullName evidence="3">Metal-binding protein</fullName>
    </submittedName>
    <submittedName>
        <fullName evidence="2">Putative ACR, COG1399</fullName>
    </submittedName>
</protein>
<dbReference type="EMBL" id="ABXB03000002">
    <property type="protein sequence ID" value="EFA23344.1"/>
    <property type="molecule type" value="Genomic_DNA"/>
</dbReference>